<proteinExistence type="predicted"/>
<comment type="caution">
    <text evidence="1">The sequence shown here is derived from an EMBL/GenBank/DDBJ whole genome shotgun (WGS) entry which is preliminary data.</text>
</comment>
<name>A0A4R8DJB1_9BACT</name>
<reference evidence="1 2" key="1">
    <citation type="submission" date="2019-03" db="EMBL/GenBank/DDBJ databases">
        <title>Genomic Encyclopedia of Type Strains, Phase IV (KMG-IV): sequencing the most valuable type-strain genomes for metagenomic binning, comparative biology and taxonomic classification.</title>
        <authorList>
            <person name="Goeker M."/>
        </authorList>
    </citation>
    <scope>NUCLEOTIDE SEQUENCE [LARGE SCALE GENOMIC DNA]</scope>
    <source>
        <strain evidence="1 2">DSM 100059</strain>
    </source>
</reference>
<dbReference type="AlphaFoldDB" id="A0A4R8DJB1"/>
<gene>
    <name evidence="1" type="ORF">EDB95_4930</name>
</gene>
<evidence type="ECO:0000313" key="2">
    <source>
        <dbReference type="Proteomes" id="UP000294498"/>
    </source>
</evidence>
<accession>A0A4R8DJB1</accession>
<protein>
    <submittedName>
        <fullName evidence="1">Uncharacterized protein</fullName>
    </submittedName>
</protein>
<organism evidence="1 2">
    <name type="scientific">Dinghuibacter silviterrae</name>
    <dbReference type="NCBI Taxonomy" id="1539049"/>
    <lineage>
        <taxon>Bacteria</taxon>
        <taxon>Pseudomonadati</taxon>
        <taxon>Bacteroidota</taxon>
        <taxon>Chitinophagia</taxon>
        <taxon>Chitinophagales</taxon>
        <taxon>Chitinophagaceae</taxon>
        <taxon>Dinghuibacter</taxon>
    </lineage>
</organism>
<dbReference type="EMBL" id="SODV01000002">
    <property type="protein sequence ID" value="TDW97090.1"/>
    <property type="molecule type" value="Genomic_DNA"/>
</dbReference>
<sequence length="152" mass="17647">MQAPVIRWGLIQKPIRDDLIGVEWAYIVKHLSEDIFEVRLIATISGIEAEEWTAQRKFFDVDVQFRESMLLSYEGKPLAGHLQEKRESCKRLVVRQKVRIPANKCHWIEGIIRWSIGTDQEDEMAMTERAHFSISLNSETIVARSPRKTNAL</sequence>
<keyword evidence="2" id="KW-1185">Reference proteome</keyword>
<dbReference type="Proteomes" id="UP000294498">
    <property type="component" value="Unassembled WGS sequence"/>
</dbReference>
<evidence type="ECO:0000313" key="1">
    <source>
        <dbReference type="EMBL" id="TDW97090.1"/>
    </source>
</evidence>